<evidence type="ECO:0000256" key="4">
    <source>
        <dbReference type="ARBA" id="ARBA00022927"/>
    </source>
</evidence>
<evidence type="ECO:0000256" key="3">
    <source>
        <dbReference type="ARBA" id="ARBA00022753"/>
    </source>
</evidence>
<dbReference type="SUPFAM" id="SSF140427">
    <property type="entry name" value="VPS28 C-terminal domain-like"/>
    <property type="match status" value="1"/>
</dbReference>
<dbReference type="SUPFAM" id="SSF140111">
    <property type="entry name" value="Endosomal sorting complex assembly domain"/>
    <property type="match status" value="1"/>
</dbReference>
<keyword evidence="4 5" id="KW-0653">Protein transport</keyword>
<feature type="domain" description="VPS28 C-terminal" evidence="6">
    <location>
        <begin position="125"/>
        <end position="228"/>
    </location>
</feature>
<evidence type="ECO:0000256" key="1">
    <source>
        <dbReference type="ARBA" id="ARBA00004633"/>
    </source>
</evidence>
<feature type="non-terminal residue" evidence="8">
    <location>
        <position position="228"/>
    </location>
</feature>
<dbReference type="GeneID" id="37025917"/>
<dbReference type="PANTHER" id="PTHR12937:SF0">
    <property type="entry name" value="VACUOLAR PROTEIN SORTING-ASSOCIATED PROTEIN 28 HOMOLOG"/>
    <property type="match status" value="1"/>
</dbReference>
<dbReference type="Pfam" id="PF03997">
    <property type="entry name" value="VPS28"/>
    <property type="match status" value="1"/>
</dbReference>
<feature type="non-terminal residue" evidence="8">
    <location>
        <position position="1"/>
    </location>
</feature>
<dbReference type="Gene3D" id="1.20.120.1130">
    <property type="match status" value="1"/>
</dbReference>
<keyword evidence="9" id="KW-1185">Reference proteome</keyword>
<dbReference type="Gene3D" id="1.20.1440.200">
    <property type="match status" value="1"/>
</dbReference>
<evidence type="ECO:0000259" key="6">
    <source>
        <dbReference type="PROSITE" id="PS51310"/>
    </source>
</evidence>
<dbReference type="InterPro" id="IPR007143">
    <property type="entry name" value="Vps28"/>
</dbReference>
<dbReference type="GO" id="GO:0043328">
    <property type="term" value="P:protein transport to vacuole involved in ubiquitin-dependent protein catabolic process via the multivesicular body sorting pathway"/>
    <property type="evidence" value="ECO:0007669"/>
    <property type="project" value="TreeGrafter"/>
</dbReference>
<dbReference type="STRING" id="1569628.A0A316ULH1"/>
<dbReference type="InterPro" id="IPR017898">
    <property type="entry name" value="VPS28_N"/>
</dbReference>
<gene>
    <name evidence="8" type="ORF">BDZ90DRAFT_211085</name>
</gene>
<dbReference type="GO" id="GO:0000813">
    <property type="term" value="C:ESCRT I complex"/>
    <property type="evidence" value="ECO:0007669"/>
    <property type="project" value="InterPro"/>
</dbReference>
<proteinExistence type="inferred from homology"/>
<dbReference type="RefSeq" id="XP_025359843.1">
    <property type="nucleotide sequence ID" value="XM_025504094.1"/>
</dbReference>
<dbReference type="Proteomes" id="UP000245884">
    <property type="component" value="Unassembled WGS sequence"/>
</dbReference>
<dbReference type="PIRSF" id="PIRSF017535">
    <property type="entry name" value="VPS28"/>
    <property type="match status" value="1"/>
</dbReference>
<evidence type="ECO:0000313" key="8">
    <source>
        <dbReference type="EMBL" id="PWN25231.1"/>
    </source>
</evidence>
<dbReference type="InterPro" id="IPR037206">
    <property type="entry name" value="VPS28_C_sf"/>
</dbReference>
<name>A0A316ULH1_9BASI</name>
<protein>
    <submittedName>
        <fullName evidence="8">Vacuolar protein sorting-associated</fullName>
    </submittedName>
</protein>
<evidence type="ECO:0000256" key="5">
    <source>
        <dbReference type="PROSITE-ProRule" id="PRU00642"/>
    </source>
</evidence>
<dbReference type="PANTHER" id="PTHR12937">
    <property type="entry name" value="VACUOLAR PROTEIN SORTING 28, ISOFORM 2 VPS28"/>
    <property type="match status" value="1"/>
</dbReference>
<dbReference type="FunFam" id="1.20.120.1130:FF:000001">
    <property type="entry name" value="Vacuolar protein sorting-associated protein 28 homolog"/>
    <property type="match status" value="1"/>
</dbReference>
<evidence type="ECO:0000256" key="2">
    <source>
        <dbReference type="ARBA" id="ARBA00022448"/>
    </source>
</evidence>
<dbReference type="EMBL" id="KZ819677">
    <property type="protein sequence ID" value="PWN25231.1"/>
    <property type="molecule type" value="Genomic_DNA"/>
</dbReference>
<keyword evidence="3" id="KW-0967">Endosome</keyword>
<feature type="domain" description="VPS28 N-terminal" evidence="7">
    <location>
        <begin position="1"/>
        <end position="115"/>
    </location>
</feature>
<dbReference type="PROSITE" id="PS51313">
    <property type="entry name" value="VPS28_N"/>
    <property type="match status" value="1"/>
</dbReference>
<dbReference type="GO" id="GO:0031902">
    <property type="term" value="C:late endosome membrane"/>
    <property type="evidence" value="ECO:0007669"/>
    <property type="project" value="UniProtKB-SubCell"/>
</dbReference>
<evidence type="ECO:0000259" key="7">
    <source>
        <dbReference type="PROSITE" id="PS51313"/>
    </source>
</evidence>
<comment type="subcellular location">
    <subcellularLocation>
        <location evidence="1">Late endosome membrane</location>
        <topology evidence="1">Peripheral membrane protein</topology>
    </subcellularLocation>
</comment>
<dbReference type="PROSITE" id="PS51310">
    <property type="entry name" value="VPS28_C"/>
    <property type="match status" value="1"/>
</dbReference>
<dbReference type="InterPro" id="IPR038358">
    <property type="entry name" value="VPS28_N_sf"/>
</dbReference>
<keyword evidence="2 5" id="KW-0813">Transport</keyword>
<dbReference type="OrthoDB" id="2671at2759"/>
<comment type="similarity">
    <text evidence="5">Belongs to the VPS28 family.</text>
</comment>
<accession>A0A316ULH1</accession>
<dbReference type="InterPro" id="IPR037202">
    <property type="entry name" value="ESCRT_assembly_dom"/>
</dbReference>
<reference evidence="8 9" key="1">
    <citation type="journal article" date="2018" name="Mol. Biol. Evol.">
        <title>Broad Genomic Sampling Reveals a Smut Pathogenic Ancestry of the Fungal Clade Ustilaginomycotina.</title>
        <authorList>
            <person name="Kijpornyongpan T."/>
            <person name="Mondo S.J."/>
            <person name="Barry K."/>
            <person name="Sandor L."/>
            <person name="Lee J."/>
            <person name="Lipzen A."/>
            <person name="Pangilinan J."/>
            <person name="LaButti K."/>
            <person name="Hainaut M."/>
            <person name="Henrissat B."/>
            <person name="Grigoriev I.V."/>
            <person name="Spatafora J.W."/>
            <person name="Aime M.C."/>
        </authorList>
    </citation>
    <scope>NUCLEOTIDE SEQUENCE [LARGE SCALE GENOMIC DNA]</scope>
    <source>
        <strain evidence="8 9">MCA 5214</strain>
    </source>
</reference>
<dbReference type="AlphaFoldDB" id="A0A316ULH1"/>
<evidence type="ECO:0000313" key="9">
    <source>
        <dbReference type="Proteomes" id="UP000245884"/>
    </source>
</evidence>
<sequence length="228" mass="24385">PFNPYIEASLYTTSASREKWDACANLYSLLVSLDALERAYISSHAVDEQRYAPQCTRLLAQIKTSVKLVTASGASAGGEGPPPVADVDEFMAVWGLNLPLTSHRLSLGIPATLEHPGGGGGGGADRAKNVAETTQAFITLMDALKLNLRAKDQLHPLLGEAVSCWNRLGGGGGQGSGDDSGLGGRREKLVGWLITLNQLRASDEIDEDQARQMLFDVEGAYQAWFRSL</sequence>
<dbReference type="GO" id="GO:0044877">
    <property type="term" value="F:protein-containing complex binding"/>
    <property type="evidence" value="ECO:0007669"/>
    <property type="project" value="TreeGrafter"/>
</dbReference>
<organism evidence="8 9">
    <name type="scientific">Jaminaea rosea</name>
    <dbReference type="NCBI Taxonomy" id="1569628"/>
    <lineage>
        <taxon>Eukaryota</taxon>
        <taxon>Fungi</taxon>
        <taxon>Dikarya</taxon>
        <taxon>Basidiomycota</taxon>
        <taxon>Ustilaginomycotina</taxon>
        <taxon>Exobasidiomycetes</taxon>
        <taxon>Microstromatales</taxon>
        <taxon>Microstromatales incertae sedis</taxon>
        <taxon>Jaminaea</taxon>
    </lineage>
</organism>
<dbReference type="InterPro" id="IPR017899">
    <property type="entry name" value="VPS28_C"/>
</dbReference>